<dbReference type="InterPro" id="IPR001117">
    <property type="entry name" value="Cu-oxidase_2nd"/>
</dbReference>
<evidence type="ECO:0000256" key="1">
    <source>
        <dbReference type="ARBA" id="ARBA00010609"/>
    </source>
</evidence>
<dbReference type="GO" id="GO:0005507">
    <property type="term" value="F:copper ion binding"/>
    <property type="evidence" value="ECO:0007669"/>
    <property type="project" value="InterPro"/>
</dbReference>
<keyword evidence="12" id="KW-1185">Reference proteome</keyword>
<dbReference type="PANTHER" id="PTHR11709:SF511">
    <property type="entry name" value="LACCASE"/>
    <property type="match status" value="1"/>
</dbReference>
<dbReference type="GO" id="GO:0016491">
    <property type="term" value="F:oxidoreductase activity"/>
    <property type="evidence" value="ECO:0007669"/>
    <property type="project" value="UniProtKB-KW"/>
</dbReference>
<gene>
    <name evidence="11" type="ORF">ARMSODRAFT_777650</name>
</gene>
<dbReference type="InterPro" id="IPR033138">
    <property type="entry name" value="Cu_oxidase_CS"/>
</dbReference>
<keyword evidence="4" id="KW-0186">Copper</keyword>
<dbReference type="InterPro" id="IPR011706">
    <property type="entry name" value="Cu-oxidase_C"/>
</dbReference>
<protein>
    <submittedName>
        <fullName evidence="11">Cu-oxidase-domain-containing protein</fullName>
    </submittedName>
</protein>
<dbReference type="STRING" id="1076256.A0A2H3AXK2"/>
<dbReference type="Pfam" id="PF07731">
    <property type="entry name" value="Cu-oxidase_2"/>
    <property type="match status" value="1"/>
</dbReference>
<dbReference type="InterPro" id="IPR002355">
    <property type="entry name" value="Cu_oxidase_Cu_BS"/>
</dbReference>
<dbReference type="InterPro" id="IPR008972">
    <property type="entry name" value="Cupredoxin"/>
</dbReference>
<evidence type="ECO:0000256" key="3">
    <source>
        <dbReference type="ARBA" id="ARBA00023002"/>
    </source>
</evidence>
<evidence type="ECO:0000256" key="7">
    <source>
        <dbReference type="SAM" id="SignalP"/>
    </source>
</evidence>
<keyword evidence="7" id="KW-0732">Signal</keyword>
<dbReference type="PROSITE" id="PS00079">
    <property type="entry name" value="MULTICOPPER_OXIDASE1"/>
    <property type="match status" value="1"/>
</dbReference>
<dbReference type="Proteomes" id="UP000218334">
    <property type="component" value="Unassembled WGS sequence"/>
</dbReference>
<dbReference type="InterPro" id="IPR011707">
    <property type="entry name" value="Cu-oxidase-like_N"/>
</dbReference>
<dbReference type="Pfam" id="PF07732">
    <property type="entry name" value="Cu-oxidase_3"/>
    <property type="match status" value="1"/>
</dbReference>
<dbReference type="EMBL" id="KZ293502">
    <property type="protein sequence ID" value="PBK59582.1"/>
    <property type="molecule type" value="Genomic_DNA"/>
</dbReference>
<keyword evidence="6" id="KW-0325">Glycoprotein</keyword>
<feature type="domain" description="Plastocyanin-like" evidence="10">
    <location>
        <begin position="64"/>
        <end position="181"/>
    </location>
</feature>
<feature type="domain" description="Plastocyanin-like" evidence="9">
    <location>
        <begin position="404"/>
        <end position="525"/>
    </location>
</feature>
<dbReference type="InterPro" id="IPR045087">
    <property type="entry name" value="Cu-oxidase_fam"/>
</dbReference>
<dbReference type="FunFam" id="2.60.40.420:FF:000045">
    <property type="entry name" value="Laccase 2"/>
    <property type="match status" value="1"/>
</dbReference>
<feature type="signal peptide" evidence="7">
    <location>
        <begin position="1"/>
        <end position="36"/>
    </location>
</feature>
<evidence type="ECO:0000256" key="2">
    <source>
        <dbReference type="ARBA" id="ARBA00022723"/>
    </source>
</evidence>
<dbReference type="SUPFAM" id="SSF49503">
    <property type="entry name" value="Cupredoxins"/>
    <property type="match status" value="3"/>
</dbReference>
<organism evidence="11 12">
    <name type="scientific">Armillaria solidipes</name>
    <dbReference type="NCBI Taxonomy" id="1076256"/>
    <lineage>
        <taxon>Eukaryota</taxon>
        <taxon>Fungi</taxon>
        <taxon>Dikarya</taxon>
        <taxon>Basidiomycota</taxon>
        <taxon>Agaricomycotina</taxon>
        <taxon>Agaricomycetes</taxon>
        <taxon>Agaricomycetidae</taxon>
        <taxon>Agaricales</taxon>
        <taxon>Marasmiineae</taxon>
        <taxon>Physalacriaceae</taxon>
        <taxon>Armillaria</taxon>
    </lineage>
</organism>
<accession>A0A2H3AXK2</accession>
<evidence type="ECO:0000256" key="4">
    <source>
        <dbReference type="ARBA" id="ARBA00023008"/>
    </source>
</evidence>
<feature type="domain" description="Plastocyanin-like" evidence="8">
    <location>
        <begin position="193"/>
        <end position="345"/>
    </location>
</feature>
<dbReference type="AlphaFoldDB" id="A0A2H3AXK2"/>
<dbReference type="Gene3D" id="2.60.40.420">
    <property type="entry name" value="Cupredoxins - blue copper proteins"/>
    <property type="match status" value="3"/>
</dbReference>
<evidence type="ECO:0000256" key="5">
    <source>
        <dbReference type="ARBA" id="ARBA00023157"/>
    </source>
</evidence>
<sequence length="553" mass="60824">MPHLAFRNGMHIQLTMLSLLASFTILSLLRLHPAAGVVVEPRAGKPANSRLKEFTIDLVNNALAPDGHFRSTVVANGTYPGPPVLVNKNDILSITLNNDLVDTSMRVSTSLDLDGIFYTTENLWNEGSPFVTTCPLAPGNSFTYTVDLSEFGQTGTYWYHSQLSLQYLDGFRGPLIIYDPNDPLAHLYDVDDESTIIQLGDWWHNSTLPMFEQFAATGIIPVSDSGTVNGVGRYNGGPEVDWSVINVKFGKRYRFRIINESARNVFTFSIDNHTMTVIEADGQELQPSVVDSIEMLAGQRYSVVVKADQRIGNYWVNAPYVGGSPARNLNQNATLSRAILRYEGARKVDPTTPMTLGPVDGTPLVEGHLRPLHPEPAPPADVNITLEFVVTAGKAIWNVNGVSYLPPAVPTLMKVLDGATTAADFNETENTFVLPANSTIQIEFPANDDDDAHPIHMHGMDFWVIKSNTTEEINTVDPIKRDTVAAGAAGSIIRFRTDRPGPWFFHCHIFWHMQAGLATVMLADPTAAAEKIHPDAAWNTLCPTYDALPLEQQ</sequence>
<evidence type="ECO:0000256" key="6">
    <source>
        <dbReference type="ARBA" id="ARBA00023180"/>
    </source>
</evidence>
<evidence type="ECO:0000259" key="9">
    <source>
        <dbReference type="Pfam" id="PF07731"/>
    </source>
</evidence>
<dbReference type="PANTHER" id="PTHR11709">
    <property type="entry name" value="MULTI-COPPER OXIDASE"/>
    <property type="match status" value="1"/>
</dbReference>
<keyword evidence="2" id="KW-0479">Metal-binding</keyword>
<name>A0A2H3AXK2_9AGAR</name>
<evidence type="ECO:0000259" key="8">
    <source>
        <dbReference type="Pfam" id="PF00394"/>
    </source>
</evidence>
<dbReference type="Pfam" id="PF00394">
    <property type="entry name" value="Cu-oxidase"/>
    <property type="match status" value="1"/>
</dbReference>
<evidence type="ECO:0000259" key="10">
    <source>
        <dbReference type="Pfam" id="PF07732"/>
    </source>
</evidence>
<evidence type="ECO:0000313" key="12">
    <source>
        <dbReference type="Proteomes" id="UP000218334"/>
    </source>
</evidence>
<proteinExistence type="inferred from homology"/>
<reference evidence="12" key="1">
    <citation type="journal article" date="2017" name="Nat. Ecol. Evol.">
        <title>Genome expansion and lineage-specific genetic innovations in the forest pathogenic fungi Armillaria.</title>
        <authorList>
            <person name="Sipos G."/>
            <person name="Prasanna A.N."/>
            <person name="Walter M.C."/>
            <person name="O'Connor E."/>
            <person name="Balint B."/>
            <person name="Krizsan K."/>
            <person name="Kiss B."/>
            <person name="Hess J."/>
            <person name="Varga T."/>
            <person name="Slot J."/>
            <person name="Riley R."/>
            <person name="Boka B."/>
            <person name="Rigling D."/>
            <person name="Barry K."/>
            <person name="Lee J."/>
            <person name="Mihaltcheva S."/>
            <person name="LaButti K."/>
            <person name="Lipzen A."/>
            <person name="Waldron R."/>
            <person name="Moloney N.M."/>
            <person name="Sperisen C."/>
            <person name="Kredics L."/>
            <person name="Vagvoelgyi C."/>
            <person name="Patrignani A."/>
            <person name="Fitzpatrick D."/>
            <person name="Nagy I."/>
            <person name="Doyle S."/>
            <person name="Anderson J.B."/>
            <person name="Grigoriev I.V."/>
            <person name="Gueldener U."/>
            <person name="Muensterkoetter M."/>
            <person name="Nagy L.G."/>
        </authorList>
    </citation>
    <scope>NUCLEOTIDE SEQUENCE [LARGE SCALE GENOMIC DNA]</scope>
    <source>
        <strain evidence="12">28-4</strain>
    </source>
</reference>
<dbReference type="CDD" id="cd13903">
    <property type="entry name" value="CuRO_3_Tv-LCC_like"/>
    <property type="match status" value="1"/>
</dbReference>
<keyword evidence="5" id="KW-1015">Disulfide bond</keyword>
<evidence type="ECO:0000313" key="11">
    <source>
        <dbReference type="EMBL" id="PBK59582.1"/>
    </source>
</evidence>
<keyword evidence="3" id="KW-0560">Oxidoreductase</keyword>
<comment type="similarity">
    <text evidence="1">Belongs to the multicopper oxidase family.</text>
</comment>
<feature type="chain" id="PRO_5013870709" evidence="7">
    <location>
        <begin position="37"/>
        <end position="553"/>
    </location>
</feature>
<dbReference type="PROSITE" id="PS00080">
    <property type="entry name" value="MULTICOPPER_OXIDASE2"/>
    <property type="match status" value="1"/>
</dbReference>